<organism evidence="1 2">
    <name type="scientific">Acanthamoeba polyphaga mimivirus</name>
    <name type="common">APMV</name>
    <dbReference type="NCBI Taxonomy" id="212035"/>
    <lineage>
        <taxon>Viruses</taxon>
        <taxon>Varidnaviria</taxon>
        <taxon>Bamfordvirae</taxon>
        <taxon>Nucleocytoviricota</taxon>
        <taxon>Megaviricetes</taxon>
        <taxon>Imitervirales</taxon>
        <taxon>Mimiviridae</taxon>
        <taxon>Megamimivirinae</taxon>
        <taxon>Mimivirus</taxon>
        <taxon>Mimivirus bradfordmassiliense</taxon>
    </lineage>
</organism>
<evidence type="ECO:0000313" key="1">
    <source>
        <dbReference type="EMBL" id="AKI78903.1"/>
    </source>
</evidence>
<protein>
    <submittedName>
        <fullName evidence="1">Uncharacterized protein</fullName>
    </submittedName>
</protein>
<sequence>MLMCYISVTVEFDKDIECRIVYGYLRNDVKRFIRKNLLGLYFKHTFEFNNNKYTIFNDNEICSIIGSKN</sequence>
<name>A0A0G2XZX5_MIMIV</name>
<dbReference type="EMBL" id="KM982401">
    <property type="protein sequence ID" value="AKI78903.1"/>
    <property type="molecule type" value="Genomic_DNA"/>
</dbReference>
<evidence type="ECO:0000313" key="2">
    <source>
        <dbReference type="Proteomes" id="UP000241474"/>
    </source>
</evidence>
<proteinExistence type="predicted"/>
<organismHost>
    <name type="scientific">Acanthamoeba polyphaga</name>
    <name type="common">Amoeba</name>
    <dbReference type="NCBI Taxonomy" id="5757"/>
</organismHost>
<dbReference type="Proteomes" id="UP000241474">
    <property type="component" value="Segment"/>
</dbReference>
<accession>A0A0G2XZX5</accession>
<reference evidence="1 2" key="1">
    <citation type="submission" date="2014-10" db="EMBL/GenBank/DDBJ databases">
        <title>Pan-genome analysis of Brazilian lineage A amoebal mimiviruses.</title>
        <authorList>
            <person name="Assis F.L."/>
            <person name="Abrahao J.S."/>
            <person name="Kroon E.G."/>
            <person name="Dornas F.P."/>
            <person name="Andrade K.R."/>
            <person name="Borato P.V.M."/>
            <person name="Pilotto M.R."/>
            <person name="Benamar S."/>
            <person name="LaScola B."/>
            <person name="Colson P."/>
        </authorList>
    </citation>
    <scope>NUCLEOTIDE SEQUENCE [LARGE SCALE GENOMIC DNA]</scope>
    <source>
        <strain evidence="1 2">Oyster</strain>
    </source>
</reference>